<evidence type="ECO:0000313" key="1">
    <source>
        <dbReference type="EMBL" id="UNH31105.1"/>
    </source>
</evidence>
<name>A0A9Q8Q267_9GAMM</name>
<evidence type="ECO:0000313" key="2">
    <source>
        <dbReference type="Proteomes" id="UP000829116"/>
    </source>
</evidence>
<organism evidence="1 2">
    <name type="scientific">Moellerella wisconsensis</name>
    <dbReference type="NCBI Taxonomy" id="158849"/>
    <lineage>
        <taxon>Bacteria</taxon>
        <taxon>Pseudomonadati</taxon>
        <taxon>Pseudomonadota</taxon>
        <taxon>Gammaproteobacteria</taxon>
        <taxon>Enterobacterales</taxon>
        <taxon>Morganellaceae</taxon>
        <taxon>Moellerella</taxon>
    </lineage>
</organism>
<dbReference type="RefSeq" id="WP_047256278.1">
    <property type="nucleotide sequence ID" value="NZ_CAWMFK010000025.1"/>
</dbReference>
<gene>
    <name evidence="1" type="ORF">MNY72_01895</name>
</gene>
<dbReference type="EMBL" id="CP093245">
    <property type="protein sequence ID" value="UNH31105.1"/>
    <property type="molecule type" value="Genomic_DNA"/>
</dbReference>
<dbReference type="PROSITE" id="PS51257">
    <property type="entry name" value="PROKAR_LIPOPROTEIN"/>
    <property type="match status" value="1"/>
</dbReference>
<dbReference type="InterPro" id="IPR025294">
    <property type="entry name" value="DUF4156"/>
</dbReference>
<protein>
    <submittedName>
        <fullName evidence="1">DUF4156 domain-containing protein</fullName>
    </submittedName>
</protein>
<proteinExistence type="predicted"/>
<accession>A0A9Q8Q267</accession>
<dbReference type="Pfam" id="PF13698">
    <property type="entry name" value="DUF4156"/>
    <property type="match status" value="1"/>
</dbReference>
<dbReference type="GeneID" id="79715971"/>
<dbReference type="AlphaFoldDB" id="A0A9Q8Q267"/>
<reference evidence="1" key="1">
    <citation type="submission" date="2022-03" db="EMBL/GenBank/DDBJ databases">
        <title>ESBL-producing Moellerella wisconsensis and Escherichia marmotae isolated from wild game meat.</title>
        <authorList>
            <person name="Biggel M."/>
        </authorList>
    </citation>
    <scope>NUCLEOTIDE SEQUENCE</scope>
    <source>
        <strain evidence="1">W51</strain>
    </source>
</reference>
<dbReference type="Proteomes" id="UP000829116">
    <property type="component" value="Chromosome"/>
</dbReference>
<sequence length="114" mass="11825">MRIKVLLGSAALLLLAGCTTTNNLTTAGSQVRFVDNQPGSDCQLLGQVTGTQSNWLSGVNNDSSSMRGAANSLRNNAAEMGGNVIFGATSPSETLLSSFVPVDSKMIGQVYKCP</sequence>